<dbReference type="PANTHER" id="PTHR22946:SF9">
    <property type="entry name" value="POLYKETIDE TRANSFERASE AF380"/>
    <property type="match status" value="1"/>
</dbReference>
<reference evidence="5 8" key="1">
    <citation type="journal article" date="2017" name="Front. Microbiol.">
        <title>New Insights into the Diversity of the Genus Faecalibacterium.</title>
        <authorList>
            <person name="Benevides L."/>
            <person name="Burman S."/>
            <person name="Martin R."/>
            <person name="Robert V."/>
            <person name="Thomas M."/>
            <person name="Miquel S."/>
            <person name="Chain F."/>
            <person name="Sokol H."/>
            <person name="Bermudez-Humaran L.G."/>
            <person name="Morrison M."/>
            <person name="Langella P."/>
            <person name="Azevedo V.A."/>
            <person name="Chatel J.M."/>
            <person name="Soares S."/>
        </authorList>
    </citation>
    <scope>NUCLEOTIDE SEQUENCE [LARGE SCALE GENOMIC DNA]</scope>
    <source>
        <strain evidence="5 8">AHMP21</strain>
    </source>
</reference>
<dbReference type="EMBL" id="WKQN01000002">
    <property type="protein sequence ID" value="MSC62397.1"/>
    <property type="molecule type" value="Genomic_DNA"/>
</dbReference>
<evidence type="ECO:0000256" key="1">
    <source>
        <dbReference type="ARBA" id="ARBA00022801"/>
    </source>
</evidence>
<evidence type="ECO:0000313" key="10">
    <source>
        <dbReference type="Proteomes" id="UP000261079"/>
    </source>
</evidence>
<keyword evidence="1 7" id="KW-0378">Hydrolase</keyword>
<dbReference type="Proteomes" id="UP000461506">
    <property type="component" value="Unassembled WGS sequence"/>
</dbReference>
<evidence type="ECO:0000313" key="9">
    <source>
        <dbReference type="Proteomes" id="UP000223709"/>
    </source>
</evidence>
<dbReference type="InterPro" id="IPR029058">
    <property type="entry name" value="AB_hydrolase_fold"/>
</dbReference>
<evidence type="ECO:0000313" key="12">
    <source>
        <dbReference type="Proteomes" id="UP000461506"/>
    </source>
</evidence>
<evidence type="ECO:0000313" key="3">
    <source>
        <dbReference type="EMBL" id="ATL89301.1"/>
    </source>
</evidence>
<dbReference type="SUPFAM" id="SSF53474">
    <property type="entry name" value="alpha/beta-Hydrolases"/>
    <property type="match status" value="1"/>
</dbReference>
<protein>
    <submittedName>
        <fullName evidence="7">Alpha/beta fold hydrolase</fullName>
    </submittedName>
    <submittedName>
        <fullName evidence="3">Alpha/beta hydrolase</fullName>
    </submittedName>
</protein>
<dbReference type="Proteomes" id="UP000220438">
    <property type="component" value="Unassembled WGS sequence"/>
</dbReference>
<gene>
    <name evidence="5" type="ORF">CHR61_05780</name>
    <name evidence="3" type="ORF">CRH10_02750</name>
    <name evidence="7" type="ORF">DW905_02180</name>
    <name evidence="6" type="ORF">DWZ89_05360</name>
    <name evidence="4" type="ORF">GKD95_03340</name>
</gene>
<dbReference type="Proteomes" id="UP000261079">
    <property type="component" value="Unassembled WGS sequence"/>
</dbReference>
<organism evidence="7 10">
    <name type="scientific">Faecalibacterium prausnitzii</name>
    <dbReference type="NCBI Taxonomy" id="853"/>
    <lineage>
        <taxon>Bacteria</taxon>
        <taxon>Bacillati</taxon>
        <taxon>Bacillota</taxon>
        <taxon>Clostridia</taxon>
        <taxon>Eubacteriales</taxon>
        <taxon>Oscillospiraceae</taxon>
        <taxon>Faecalibacterium</taxon>
    </lineage>
</organism>
<dbReference type="RefSeq" id="WP_097770641.1">
    <property type="nucleotide sequence ID" value="NZ_CABVEJ010000001.1"/>
</dbReference>
<evidence type="ECO:0000259" key="2">
    <source>
        <dbReference type="Pfam" id="PF12146"/>
    </source>
</evidence>
<dbReference type="Gene3D" id="3.40.50.1820">
    <property type="entry name" value="alpha/beta hydrolase"/>
    <property type="match status" value="1"/>
</dbReference>
<dbReference type="PANTHER" id="PTHR22946">
    <property type="entry name" value="DIENELACTONE HYDROLASE DOMAIN-CONTAINING PROTEIN-RELATED"/>
    <property type="match status" value="1"/>
</dbReference>
<reference evidence="3 9" key="2">
    <citation type="submission" date="2017-10" db="EMBL/GenBank/DDBJ databases">
        <title>Complete Genome Sequence of Faecalibacterium prausnitzii isolated from the gut of healthy adult Indian.</title>
        <authorList>
            <person name="Bag S."/>
            <person name="Ghosh T.S."/>
            <person name="Das B."/>
        </authorList>
    </citation>
    <scope>NUCLEOTIDE SEQUENCE [LARGE SCALE GENOMIC DNA]</scope>
    <source>
        <strain evidence="3 9">Indica</strain>
    </source>
</reference>
<evidence type="ECO:0000313" key="5">
    <source>
        <dbReference type="EMBL" id="PDX89675.1"/>
    </source>
</evidence>
<evidence type="ECO:0000313" key="7">
    <source>
        <dbReference type="EMBL" id="RGC07400.1"/>
    </source>
</evidence>
<dbReference type="EMBL" id="NOUW01000017">
    <property type="protein sequence ID" value="PDX89675.1"/>
    <property type="molecule type" value="Genomic_DNA"/>
</dbReference>
<feature type="domain" description="Serine aminopeptidase S33" evidence="2">
    <location>
        <begin position="32"/>
        <end position="140"/>
    </location>
</feature>
<sequence>MKILQVQFQNRNGHTLRGIVTLPDTEGKVPFVVHLHGFAGSCSGYKSMYTHLSRALAAQGIGSARFDFYGNGESDGEFEDMSFDGLHTDAQDIFAWAAQQPYVDSEKMFLSGQSMGGYIAASCAPVIQPHGLILLCPGAGMWFGCAQRADGVTQTGKDYADMEGLCYKMAFNYEMAKHPDPFTEAKGYNGPVLLLRADDDRLVDEGTCSRYAEGYTAPEVDTIAGGGHNFATLTARAAVEEKTAAFIKAHL</sequence>
<dbReference type="Proteomes" id="UP000223709">
    <property type="component" value="Chromosome"/>
</dbReference>
<proteinExistence type="predicted"/>
<dbReference type="InterPro" id="IPR050261">
    <property type="entry name" value="FrsA_esterase"/>
</dbReference>
<dbReference type="InterPro" id="IPR022742">
    <property type="entry name" value="Hydrolase_4"/>
</dbReference>
<dbReference type="Proteomes" id="UP000261140">
    <property type="component" value="Unassembled WGS sequence"/>
</dbReference>
<dbReference type="GO" id="GO:0052689">
    <property type="term" value="F:carboxylic ester hydrolase activity"/>
    <property type="evidence" value="ECO:0007669"/>
    <property type="project" value="UniProtKB-ARBA"/>
</dbReference>
<reference evidence="10 11" key="3">
    <citation type="submission" date="2018-08" db="EMBL/GenBank/DDBJ databases">
        <title>A genome reference for cultivated species of the human gut microbiota.</title>
        <authorList>
            <person name="Zou Y."/>
            <person name="Xue W."/>
            <person name="Luo G."/>
        </authorList>
    </citation>
    <scope>NUCLEOTIDE SEQUENCE [LARGE SCALE GENOMIC DNA]</scope>
    <source>
        <strain evidence="6 11">AF36-11AT</strain>
        <strain evidence="7 10">AM42-11AC</strain>
    </source>
</reference>
<dbReference type="Pfam" id="PF12146">
    <property type="entry name" value="Hydrolase_4"/>
    <property type="match status" value="1"/>
</dbReference>
<evidence type="ECO:0000313" key="11">
    <source>
        <dbReference type="Proteomes" id="UP000261140"/>
    </source>
</evidence>
<evidence type="ECO:0000313" key="4">
    <source>
        <dbReference type="EMBL" id="MSC62397.1"/>
    </source>
</evidence>
<reference evidence="4 12" key="4">
    <citation type="journal article" date="2019" name="Nat. Med.">
        <title>A library of human gut bacterial isolates paired with longitudinal multiomics data enables mechanistic microbiome research.</title>
        <authorList>
            <person name="Poyet M."/>
            <person name="Groussin M."/>
            <person name="Gibbons S.M."/>
            <person name="Avila-Pacheco J."/>
            <person name="Jiang X."/>
            <person name="Kearney S.M."/>
            <person name="Perrotta A.R."/>
            <person name="Berdy B."/>
            <person name="Zhao S."/>
            <person name="Lieberman T.D."/>
            <person name="Swanson P.K."/>
            <person name="Smith M."/>
            <person name="Roesemann S."/>
            <person name="Alexander J.E."/>
            <person name="Rich S.A."/>
            <person name="Livny J."/>
            <person name="Vlamakis H."/>
            <person name="Clish C."/>
            <person name="Bullock K."/>
            <person name="Deik A."/>
            <person name="Scott J."/>
            <person name="Pierce K.A."/>
            <person name="Xavier R.J."/>
            <person name="Alm E.J."/>
        </authorList>
    </citation>
    <scope>NUCLEOTIDE SEQUENCE [LARGE SCALE GENOMIC DNA]</scope>
    <source>
        <strain evidence="4 12">BIOML-A1</strain>
    </source>
</reference>
<dbReference type="EMBL" id="QVEQ01000003">
    <property type="protein sequence ID" value="RGB71921.1"/>
    <property type="molecule type" value="Genomic_DNA"/>
</dbReference>
<name>A0A1Q6QZM4_9FIRM</name>
<dbReference type="AlphaFoldDB" id="A0A1Q6QZM4"/>
<dbReference type="EMBL" id="CP023819">
    <property type="protein sequence ID" value="ATL89301.1"/>
    <property type="molecule type" value="Genomic_DNA"/>
</dbReference>
<evidence type="ECO:0000313" key="6">
    <source>
        <dbReference type="EMBL" id="RGB71921.1"/>
    </source>
</evidence>
<evidence type="ECO:0000313" key="8">
    <source>
        <dbReference type="Proteomes" id="UP000220438"/>
    </source>
</evidence>
<accession>A0A1Q6QZM4</accession>
<dbReference type="EMBL" id="QVEZ01000001">
    <property type="protein sequence ID" value="RGC07400.1"/>
    <property type="molecule type" value="Genomic_DNA"/>
</dbReference>